<comment type="caution">
    <text evidence="1">The sequence shown here is derived from an EMBL/GenBank/DDBJ whole genome shotgun (WGS) entry which is preliminary data.</text>
</comment>
<organism evidence="1 2">
    <name type="scientific">Corchorus olitorius</name>
    <dbReference type="NCBI Taxonomy" id="93759"/>
    <lineage>
        <taxon>Eukaryota</taxon>
        <taxon>Viridiplantae</taxon>
        <taxon>Streptophyta</taxon>
        <taxon>Embryophyta</taxon>
        <taxon>Tracheophyta</taxon>
        <taxon>Spermatophyta</taxon>
        <taxon>Magnoliopsida</taxon>
        <taxon>eudicotyledons</taxon>
        <taxon>Gunneridae</taxon>
        <taxon>Pentapetalae</taxon>
        <taxon>rosids</taxon>
        <taxon>malvids</taxon>
        <taxon>Malvales</taxon>
        <taxon>Malvaceae</taxon>
        <taxon>Grewioideae</taxon>
        <taxon>Apeibeae</taxon>
        <taxon>Corchorus</taxon>
    </lineage>
</organism>
<name>A0A1R3IDI4_9ROSI</name>
<sequence>WRPIVLPDTYIEQASPKEQLGLAGLTGHHIAAAALTLLGRTREALLLMC</sequence>
<dbReference type="STRING" id="93759.A0A1R3IDI4"/>
<gene>
    <name evidence="1" type="ORF">COLO4_23994</name>
</gene>
<dbReference type="Proteomes" id="UP000187203">
    <property type="component" value="Unassembled WGS sequence"/>
</dbReference>
<dbReference type="OrthoDB" id="10266385at2759"/>
<proteinExistence type="predicted"/>
<dbReference type="AlphaFoldDB" id="A0A1R3IDI4"/>
<accession>A0A1R3IDI4</accession>
<evidence type="ECO:0000313" key="1">
    <source>
        <dbReference type="EMBL" id="OMO80666.1"/>
    </source>
</evidence>
<evidence type="ECO:0000313" key="2">
    <source>
        <dbReference type="Proteomes" id="UP000187203"/>
    </source>
</evidence>
<dbReference type="EMBL" id="AWUE01018403">
    <property type="protein sequence ID" value="OMO80666.1"/>
    <property type="molecule type" value="Genomic_DNA"/>
</dbReference>
<feature type="non-terminal residue" evidence="1">
    <location>
        <position position="1"/>
    </location>
</feature>
<protein>
    <submittedName>
        <fullName evidence="1">1-deoxyxylulose-5-phosphate synthase</fullName>
    </submittedName>
</protein>
<keyword evidence="2" id="KW-1185">Reference proteome</keyword>
<reference evidence="2" key="1">
    <citation type="submission" date="2013-09" db="EMBL/GenBank/DDBJ databases">
        <title>Corchorus olitorius genome sequencing.</title>
        <authorList>
            <person name="Alam M."/>
            <person name="Haque M.S."/>
            <person name="Islam M.S."/>
            <person name="Emdad E.M."/>
            <person name="Islam M.M."/>
            <person name="Ahmed B."/>
            <person name="Halim A."/>
            <person name="Hossen Q.M.M."/>
            <person name="Hossain M.Z."/>
            <person name="Ahmed R."/>
            <person name="Khan M.M."/>
            <person name="Islam R."/>
            <person name="Rashid M.M."/>
            <person name="Khan S.A."/>
            <person name="Rahman M.S."/>
            <person name="Alam M."/>
            <person name="Yahiya A.S."/>
            <person name="Khan M.S."/>
            <person name="Azam M.S."/>
            <person name="Haque T."/>
            <person name="Lashkar M.Z.H."/>
            <person name="Akhand A.I."/>
            <person name="Morshed G."/>
            <person name="Roy S."/>
            <person name="Uddin K.S."/>
            <person name="Rabeya T."/>
            <person name="Hossain A.S."/>
            <person name="Chowdhury A."/>
            <person name="Snigdha A.R."/>
            <person name="Mortoza M.S."/>
            <person name="Matin S.A."/>
            <person name="Hoque S.M.E."/>
            <person name="Islam M.K."/>
            <person name="Roy D.K."/>
            <person name="Haider R."/>
            <person name="Moosa M.M."/>
            <person name="Elias S.M."/>
            <person name="Hasan A.M."/>
            <person name="Jahan S."/>
            <person name="Shafiuddin M."/>
            <person name="Mahmood N."/>
            <person name="Shommy N.S."/>
        </authorList>
    </citation>
    <scope>NUCLEOTIDE SEQUENCE [LARGE SCALE GENOMIC DNA]</scope>
    <source>
        <strain evidence="2">cv. O-4</strain>
    </source>
</reference>